<dbReference type="Proteomes" id="UP000198923">
    <property type="component" value="Unassembled WGS sequence"/>
</dbReference>
<keyword evidence="1" id="KW-0472">Membrane</keyword>
<organism evidence="2 3">
    <name type="scientific">Sinosporangium album</name>
    <dbReference type="NCBI Taxonomy" id="504805"/>
    <lineage>
        <taxon>Bacteria</taxon>
        <taxon>Bacillati</taxon>
        <taxon>Actinomycetota</taxon>
        <taxon>Actinomycetes</taxon>
        <taxon>Streptosporangiales</taxon>
        <taxon>Streptosporangiaceae</taxon>
        <taxon>Sinosporangium</taxon>
    </lineage>
</organism>
<dbReference type="AlphaFoldDB" id="A0A1G7VVH6"/>
<keyword evidence="1" id="KW-1133">Transmembrane helix</keyword>
<reference evidence="2 3" key="1">
    <citation type="submission" date="2016-10" db="EMBL/GenBank/DDBJ databases">
        <authorList>
            <person name="de Groot N.N."/>
        </authorList>
    </citation>
    <scope>NUCLEOTIDE SEQUENCE [LARGE SCALE GENOMIC DNA]</scope>
    <source>
        <strain evidence="2 3">CPCC 201354</strain>
    </source>
</reference>
<feature type="transmembrane region" description="Helical" evidence="1">
    <location>
        <begin position="113"/>
        <end position="135"/>
    </location>
</feature>
<evidence type="ECO:0000256" key="1">
    <source>
        <dbReference type="SAM" id="Phobius"/>
    </source>
</evidence>
<keyword evidence="1" id="KW-0812">Transmembrane</keyword>
<protein>
    <submittedName>
        <fullName evidence="2">Uncharacterized protein</fullName>
    </submittedName>
</protein>
<evidence type="ECO:0000313" key="2">
    <source>
        <dbReference type="EMBL" id="SDG63419.1"/>
    </source>
</evidence>
<evidence type="ECO:0000313" key="3">
    <source>
        <dbReference type="Proteomes" id="UP000198923"/>
    </source>
</evidence>
<proteinExistence type="predicted"/>
<dbReference type="STRING" id="504805.SAMN05421505_10656"/>
<keyword evidence="3" id="KW-1185">Reference proteome</keyword>
<feature type="transmembrane region" description="Helical" evidence="1">
    <location>
        <begin position="37"/>
        <end position="62"/>
    </location>
</feature>
<name>A0A1G7VVH6_9ACTN</name>
<feature type="transmembrane region" description="Helical" evidence="1">
    <location>
        <begin position="7"/>
        <end position="25"/>
    </location>
</feature>
<accession>A0A1G7VVH6</accession>
<dbReference type="EMBL" id="FNCN01000006">
    <property type="protein sequence ID" value="SDG63419.1"/>
    <property type="molecule type" value="Genomic_DNA"/>
</dbReference>
<sequence length="178" mass="18637">MRTVTTARLIAIGLMLSVAGIPLGIVKGDGFDHFRLAALMGMLLGQFITLPLLLFVGIALGVPEQRSHLQVPGYTMGGVTLLFGTLIVTQAWATSAWLESLPPGVGDPAGEFAITMLAGLSGAVAVFLGLGMLVARVLVDRHLRLVNLPVPAHLTGDRPLSAILLAEEAAWPSRAGRV</sequence>
<feature type="transmembrane region" description="Helical" evidence="1">
    <location>
        <begin position="74"/>
        <end position="93"/>
    </location>
</feature>
<gene>
    <name evidence="2" type="ORF">SAMN05421505_10656</name>
</gene>